<evidence type="ECO:0000313" key="2">
    <source>
        <dbReference type="EMBL" id="RLM85195.1"/>
    </source>
</evidence>
<feature type="region of interest" description="Disordered" evidence="1">
    <location>
        <begin position="1"/>
        <end position="60"/>
    </location>
</feature>
<gene>
    <name evidence="2" type="ORF">C2845_PM04G11650</name>
</gene>
<feature type="region of interest" description="Disordered" evidence="1">
    <location>
        <begin position="160"/>
        <end position="217"/>
    </location>
</feature>
<comment type="caution">
    <text evidence="2">The sequence shown here is derived from an EMBL/GenBank/DDBJ whole genome shotgun (WGS) entry which is preliminary data.</text>
</comment>
<evidence type="ECO:0000256" key="1">
    <source>
        <dbReference type="SAM" id="MobiDB-lite"/>
    </source>
</evidence>
<feature type="compositionally biased region" description="Basic and acidic residues" evidence="1">
    <location>
        <begin position="168"/>
        <end position="183"/>
    </location>
</feature>
<accession>A0A3L6QR58</accession>
<keyword evidence="3" id="KW-1185">Reference proteome</keyword>
<feature type="compositionally biased region" description="Polar residues" evidence="1">
    <location>
        <begin position="46"/>
        <end position="58"/>
    </location>
</feature>
<evidence type="ECO:0000313" key="3">
    <source>
        <dbReference type="Proteomes" id="UP000275267"/>
    </source>
</evidence>
<sequence>MPSVQRSHSRTERHASTVLQASLTPGDRPTLEGTTTTSATKTTRTLSNPHAATSSKKYNSLHDREATIRLRDLRLGGTLRVAKTTVGTSTTCPQPTWGIRLMTAVMLGTSSMQDAGSAGSMLRASTHHDLSQVKQEENKTLRSYTRRFFKMRATIANITNEDEDEENERFPKRNNDNRSDKGQRNYSGSSRKRKLEDLVAAVERNPRGKKSGNQLHK</sequence>
<organism evidence="2 3">
    <name type="scientific">Panicum miliaceum</name>
    <name type="common">Proso millet</name>
    <name type="synonym">Broomcorn millet</name>
    <dbReference type="NCBI Taxonomy" id="4540"/>
    <lineage>
        <taxon>Eukaryota</taxon>
        <taxon>Viridiplantae</taxon>
        <taxon>Streptophyta</taxon>
        <taxon>Embryophyta</taxon>
        <taxon>Tracheophyta</taxon>
        <taxon>Spermatophyta</taxon>
        <taxon>Magnoliopsida</taxon>
        <taxon>Liliopsida</taxon>
        <taxon>Poales</taxon>
        <taxon>Poaceae</taxon>
        <taxon>PACMAD clade</taxon>
        <taxon>Panicoideae</taxon>
        <taxon>Panicodae</taxon>
        <taxon>Paniceae</taxon>
        <taxon>Panicinae</taxon>
        <taxon>Panicum</taxon>
        <taxon>Panicum sect. Panicum</taxon>
    </lineage>
</organism>
<name>A0A3L6QR58_PANMI</name>
<reference evidence="3" key="1">
    <citation type="journal article" date="2019" name="Nat. Commun.">
        <title>The genome of broomcorn millet.</title>
        <authorList>
            <person name="Zou C."/>
            <person name="Miki D."/>
            <person name="Li D."/>
            <person name="Tang Q."/>
            <person name="Xiao L."/>
            <person name="Rajput S."/>
            <person name="Deng P."/>
            <person name="Jia W."/>
            <person name="Huang R."/>
            <person name="Zhang M."/>
            <person name="Sun Y."/>
            <person name="Hu J."/>
            <person name="Fu X."/>
            <person name="Schnable P.S."/>
            <person name="Li F."/>
            <person name="Zhang H."/>
            <person name="Feng B."/>
            <person name="Zhu X."/>
            <person name="Liu R."/>
            <person name="Schnable J.C."/>
            <person name="Zhu J.-K."/>
            <person name="Zhang H."/>
        </authorList>
    </citation>
    <scope>NUCLEOTIDE SEQUENCE [LARGE SCALE GENOMIC DNA]</scope>
</reference>
<feature type="compositionally biased region" description="Basic residues" evidence="1">
    <location>
        <begin position="207"/>
        <end position="217"/>
    </location>
</feature>
<feature type="compositionally biased region" description="Low complexity" evidence="1">
    <location>
        <begin position="31"/>
        <end position="45"/>
    </location>
</feature>
<dbReference type="Proteomes" id="UP000275267">
    <property type="component" value="Unassembled WGS sequence"/>
</dbReference>
<dbReference type="EMBL" id="PQIB02000011">
    <property type="protein sequence ID" value="RLM85195.1"/>
    <property type="molecule type" value="Genomic_DNA"/>
</dbReference>
<proteinExistence type="predicted"/>
<dbReference type="AlphaFoldDB" id="A0A3L6QR58"/>
<protein>
    <submittedName>
        <fullName evidence="2">Uncharacterized protein</fullName>
    </submittedName>
</protein>